<dbReference type="InterPro" id="IPR021860">
    <property type="entry name" value="Peptidase_S12_Pab87-rel_C"/>
</dbReference>
<evidence type="ECO:0000256" key="2">
    <source>
        <dbReference type="SAM" id="SignalP"/>
    </source>
</evidence>
<feature type="chain" id="PRO_5040345209" description="Beta-lactamase" evidence="2">
    <location>
        <begin position="23"/>
        <end position="539"/>
    </location>
</feature>
<keyword evidence="2" id="KW-0732">Signal</keyword>
<dbReference type="Proteomes" id="UP000696485">
    <property type="component" value="Unassembled WGS sequence"/>
</dbReference>
<dbReference type="PANTHER" id="PTHR46825:SF15">
    <property type="entry name" value="BETA-LACTAMASE-RELATED DOMAIN-CONTAINING PROTEIN"/>
    <property type="match status" value="1"/>
</dbReference>
<dbReference type="InterPro" id="IPR012338">
    <property type="entry name" value="Beta-lactam/transpept-like"/>
</dbReference>
<feature type="domain" description="Peptidase S12 Pab87-related C-terminal" evidence="4">
    <location>
        <begin position="420"/>
        <end position="507"/>
    </location>
</feature>
<dbReference type="Gene3D" id="3.40.710.10">
    <property type="entry name" value="DD-peptidase/beta-lactamase superfamily"/>
    <property type="match status" value="1"/>
</dbReference>
<dbReference type="EMBL" id="JAAAUY010000096">
    <property type="protein sequence ID" value="KAF9335521.1"/>
    <property type="molecule type" value="Genomic_DNA"/>
</dbReference>
<dbReference type="Pfam" id="PF11954">
    <property type="entry name" value="DUF3471"/>
    <property type="match status" value="1"/>
</dbReference>
<feature type="domain" description="Beta-lactamase-related" evidence="3">
    <location>
        <begin position="52"/>
        <end position="368"/>
    </location>
</feature>
<dbReference type="Gene3D" id="2.40.128.600">
    <property type="match status" value="1"/>
</dbReference>
<reference evidence="5" key="1">
    <citation type="journal article" date="2020" name="Fungal Divers.">
        <title>Resolving the Mortierellaceae phylogeny through synthesis of multi-gene phylogenetics and phylogenomics.</title>
        <authorList>
            <person name="Vandepol N."/>
            <person name="Liber J."/>
            <person name="Desiro A."/>
            <person name="Na H."/>
            <person name="Kennedy M."/>
            <person name="Barry K."/>
            <person name="Grigoriev I.V."/>
            <person name="Miller A.N."/>
            <person name="O'Donnell K."/>
            <person name="Stajich J.E."/>
            <person name="Bonito G."/>
        </authorList>
    </citation>
    <scope>NUCLEOTIDE SEQUENCE</scope>
    <source>
        <strain evidence="5">NVP1</strain>
    </source>
</reference>
<dbReference type="InterPro" id="IPR050491">
    <property type="entry name" value="AmpC-like"/>
</dbReference>
<comment type="similarity">
    <text evidence="1">Belongs to the peptidase S12 family.</text>
</comment>
<protein>
    <recommendedName>
        <fullName evidence="7">Beta-lactamase</fullName>
    </recommendedName>
</protein>
<accession>A0A9P5SU30</accession>
<dbReference type="PANTHER" id="PTHR46825">
    <property type="entry name" value="D-ALANYL-D-ALANINE-CARBOXYPEPTIDASE/ENDOPEPTIDASE AMPH"/>
    <property type="match status" value="1"/>
</dbReference>
<keyword evidence="6" id="KW-1185">Reference proteome</keyword>
<dbReference type="AlphaFoldDB" id="A0A9P5SU30"/>
<dbReference type="SUPFAM" id="SSF56601">
    <property type="entry name" value="beta-lactamase/transpeptidase-like"/>
    <property type="match status" value="1"/>
</dbReference>
<name>A0A9P5SU30_9FUNG</name>
<sequence>MVKRFLILTVALVLQYASVIHAAEPDSATRATDAILAKLKIDLESVQNRACIPGMSVAVIHKGKLIFAEGYGKRNQKDPFTPETRSILGSVTKAFTATAIGELVAEGKMDWDTTPVNTYLPEFKTHDPILTSQLTIQDLLSHRTNMPDVDDVWFWGNETRLELIKRMRHAEVKPKMPAVVNYNNAMYAVAGEAAARVAGVPFEKLVRDKIFRPLGLSQTGFSMAEMSENSNFAVPFSADSYEDAKAGRFTELPLDNAIQKVAAAGDIFSSALDLARWGHAIMKGGVLNGKQVLSKEGIEATLSAHTIYSPAERDPDFALSAQYGMGWVLNSYKGHNLYEHGGRSVGYTTNLALFPNDELVVAILTNAPCTALPRVTSLHIADELLRLPKSHDWLNVNATADTELCFALEEEMNKGTFPERVANKPPAHDPIDYAGEYDNPGFGTATVRLEGGKLHITFGAFLGSLTPYHFDSFTTVFQHPGVRIGQLVTFSTGPDGKVCGATFAVMSDEARYFEKKQAKPEPVVAQYYPSSHKQTVMKG</sequence>
<dbReference type="InterPro" id="IPR001466">
    <property type="entry name" value="Beta-lactam-related"/>
</dbReference>
<evidence type="ECO:0000259" key="4">
    <source>
        <dbReference type="Pfam" id="PF11954"/>
    </source>
</evidence>
<feature type="signal peptide" evidence="2">
    <location>
        <begin position="1"/>
        <end position="22"/>
    </location>
</feature>
<organism evidence="5 6">
    <name type="scientific">Podila minutissima</name>
    <dbReference type="NCBI Taxonomy" id="64525"/>
    <lineage>
        <taxon>Eukaryota</taxon>
        <taxon>Fungi</taxon>
        <taxon>Fungi incertae sedis</taxon>
        <taxon>Mucoromycota</taxon>
        <taxon>Mortierellomycotina</taxon>
        <taxon>Mortierellomycetes</taxon>
        <taxon>Mortierellales</taxon>
        <taxon>Mortierellaceae</taxon>
        <taxon>Podila</taxon>
    </lineage>
</organism>
<evidence type="ECO:0000313" key="6">
    <source>
        <dbReference type="Proteomes" id="UP000696485"/>
    </source>
</evidence>
<evidence type="ECO:0008006" key="7">
    <source>
        <dbReference type="Google" id="ProtNLM"/>
    </source>
</evidence>
<comment type="caution">
    <text evidence="5">The sequence shown here is derived from an EMBL/GenBank/DDBJ whole genome shotgun (WGS) entry which is preliminary data.</text>
</comment>
<proteinExistence type="inferred from homology"/>
<evidence type="ECO:0000259" key="3">
    <source>
        <dbReference type="Pfam" id="PF00144"/>
    </source>
</evidence>
<evidence type="ECO:0000256" key="1">
    <source>
        <dbReference type="ARBA" id="ARBA00038215"/>
    </source>
</evidence>
<evidence type="ECO:0000313" key="5">
    <source>
        <dbReference type="EMBL" id="KAF9335521.1"/>
    </source>
</evidence>
<dbReference type="Pfam" id="PF00144">
    <property type="entry name" value="Beta-lactamase"/>
    <property type="match status" value="1"/>
</dbReference>
<gene>
    <name evidence="5" type="ORF">BG006_011292</name>
</gene>